<dbReference type="InterPro" id="IPR016186">
    <property type="entry name" value="C-type_lectin-like/link_sf"/>
</dbReference>
<evidence type="ECO:0000313" key="11">
    <source>
        <dbReference type="RefSeq" id="XP_031568347.1"/>
    </source>
</evidence>
<sequence length="394" mass="43603">MKAFAILWVLSFAIIFRETTSSEITFNAAKQPYYRTPKFGYLNFVLHPNSTLEVENKRRLVACASNMTCFSINFGKQPIFFYDGNPQYLCELLATDKYNSSSKYKSKNPGFDHYSIRCLHDFTCIPDYDNDTYECLCPRPAYEGKHCKDVNECTSGHHDCSVNATCTNTIGSFNCTCKNGYLGNGRNCTEQPTTVSDPCHSNPCLNAGTCQVQRQEYTCICAGQTTGANCENEAASDPCHSSPCLNGGTCQVQGQEYTCICAGQTTGANCETSDKVCTGSWTSKQGNCYLVINEYLPWNDAESRCVSEGGHLVSIHSESENEAVVNLIGMEFWIGLSDTETEGTYKWTDGTQFDFNKFEKSLAAGKGCILAEASTGKWKKIGCTSGYKQFICKY</sequence>
<dbReference type="FunFam" id="2.10.25.10:FF:000066">
    <property type="entry name" value="FAT atypical cadherin 4"/>
    <property type="match status" value="1"/>
</dbReference>
<feature type="signal peptide" evidence="7">
    <location>
        <begin position="1"/>
        <end position="21"/>
    </location>
</feature>
<accession>A0A6P8INF4</accession>
<keyword evidence="4" id="KW-0677">Repeat</keyword>
<keyword evidence="3 7" id="KW-0732">Signal</keyword>
<evidence type="ECO:0000313" key="10">
    <source>
        <dbReference type="Proteomes" id="UP000515163"/>
    </source>
</evidence>
<dbReference type="SMART" id="SM00181">
    <property type="entry name" value="EGF"/>
    <property type="match status" value="4"/>
</dbReference>
<dbReference type="AlphaFoldDB" id="A0A6P8INF4"/>
<dbReference type="PROSITE" id="PS01186">
    <property type="entry name" value="EGF_2"/>
    <property type="match status" value="1"/>
</dbReference>
<dbReference type="CDD" id="cd00054">
    <property type="entry name" value="EGF_CA"/>
    <property type="match status" value="1"/>
</dbReference>
<dbReference type="OrthoDB" id="5987653at2759"/>
<dbReference type="Proteomes" id="UP000515163">
    <property type="component" value="Unplaced"/>
</dbReference>
<keyword evidence="10" id="KW-1185">Reference proteome</keyword>
<dbReference type="GO" id="GO:0007157">
    <property type="term" value="P:heterophilic cell-cell adhesion via plasma membrane cell adhesion molecules"/>
    <property type="evidence" value="ECO:0007669"/>
    <property type="project" value="TreeGrafter"/>
</dbReference>
<dbReference type="Gene3D" id="3.10.100.10">
    <property type="entry name" value="Mannose-Binding Protein A, subunit A"/>
    <property type="match status" value="1"/>
</dbReference>
<dbReference type="GO" id="GO:0005886">
    <property type="term" value="C:plasma membrane"/>
    <property type="evidence" value="ECO:0007669"/>
    <property type="project" value="TreeGrafter"/>
</dbReference>
<comment type="similarity">
    <text evidence="1">Belongs to the EGF domain peptide family.</text>
</comment>
<dbReference type="InterPro" id="IPR051022">
    <property type="entry name" value="Notch_Cell-Fate_Det"/>
</dbReference>
<dbReference type="PANTHER" id="PTHR24049:SF22">
    <property type="entry name" value="DROSOPHILA CRUMBS HOMOLOG"/>
    <property type="match status" value="1"/>
</dbReference>
<dbReference type="PROSITE" id="PS50041">
    <property type="entry name" value="C_TYPE_LECTIN_2"/>
    <property type="match status" value="1"/>
</dbReference>
<evidence type="ECO:0000256" key="1">
    <source>
        <dbReference type="ARBA" id="ARBA00006373"/>
    </source>
</evidence>
<dbReference type="InterPro" id="IPR001881">
    <property type="entry name" value="EGF-like_Ca-bd_dom"/>
</dbReference>
<evidence type="ECO:0000256" key="2">
    <source>
        <dbReference type="ARBA" id="ARBA00022536"/>
    </source>
</evidence>
<dbReference type="GO" id="GO:0005509">
    <property type="term" value="F:calcium ion binding"/>
    <property type="evidence" value="ECO:0007669"/>
    <property type="project" value="InterPro"/>
</dbReference>
<dbReference type="InterPro" id="IPR001304">
    <property type="entry name" value="C-type_lectin-like"/>
</dbReference>
<keyword evidence="5 6" id="KW-1015">Disulfide bond</keyword>
<dbReference type="PROSITE" id="PS01187">
    <property type="entry name" value="EGF_CA"/>
    <property type="match status" value="1"/>
</dbReference>
<dbReference type="InterPro" id="IPR016187">
    <property type="entry name" value="CTDL_fold"/>
</dbReference>
<evidence type="ECO:0000259" key="9">
    <source>
        <dbReference type="PROSITE" id="PS50041"/>
    </source>
</evidence>
<feature type="domain" description="EGF-like" evidence="8">
    <location>
        <begin position="110"/>
        <end position="148"/>
    </location>
</feature>
<dbReference type="PROSITE" id="PS00010">
    <property type="entry name" value="ASX_HYDROXYL"/>
    <property type="match status" value="1"/>
</dbReference>
<dbReference type="InterPro" id="IPR000152">
    <property type="entry name" value="EGF-type_Asp/Asn_hydroxyl_site"/>
</dbReference>
<dbReference type="Pfam" id="PF00008">
    <property type="entry name" value="EGF"/>
    <property type="match status" value="2"/>
</dbReference>
<gene>
    <name evidence="11" type="primary">LOC116303043</name>
</gene>
<dbReference type="SUPFAM" id="SSF56436">
    <property type="entry name" value="C-type lectin-like"/>
    <property type="match status" value="1"/>
</dbReference>
<dbReference type="Pfam" id="PF00059">
    <property type="entry name" value="Lectin_C"/>
    <property type="match status" value="1"/>
</dbReference>
<dbReference type="InParanoid" id="A0A6P8INF4"/>
<dbReference type="CDD" id="cd00037">
    <property type="entry name" value="CLECT"/>
    <property type="match status" value="1"/>
</dbReference>
<dbReference type="GO" id="GO:0045197">
    <property type="term" value="P:establishment or maintenance of epithelial cell apical/basal polarity"/>
    <property type="evidence" value="ECO:0007669"/>
    <property type="project" value="TreeGrafter"/>
</dbReference>
<evidence type="ECO:0000256" key="6">
    <source>
        <dbReference type="PROSITE-ProRule" id="PRU00076"/>
    </source>
</evidence>
<dbReference type="RefSeq" id="XP_031568347.1">
    <property type="nucleotide sequence ID" value="XM_031712487.1"/>
</dbReference>
<evidence type="ECO:0000256" key="3">
    <source>
        <dbReference type="ARBA" id="ARBA00022729"/>
    </source>
</evidence>
<dbReference type="Gene3D" id="2.10.25.10">
    <property type="entry name" value="Laminin"/>
    <property type="match status" value="4"/>
</dbReference>
<dbReference type="SMART" id="SM00179">
    <property type="entry name" value="EGF_CA"/>
    <property type="match status" value="1"/>
</dbReference>
<dbReference type="SMART" id="SM00034">
    <property type="entry name" value="CLECT"/>
    <property type="match status" value="1"/>
</dbReference>
<feature type="domain" description="EGF-like" evidence="8">
    <location>
        <begin position="195"/>
        <end position="231"/>
    </location>
</feature>
<dbReference type="InterPro" id="IPR000742">
    <property type="entry name" value="EGF"/>
</dbReference>
<dbReference type="FunCoup" id="A0A6P8INF4">
    <property type="interactions" value="34"/>
</dbReference>
<proteinExistence type="inferred from homology"/>
<name>A0A6P8INF4_ACTTE</name>
<dbReference type="PANTHER" id="PTHR24049">
    <property type="entry name" value="CRUMBS FAMILY MEMBER"/>
    <property type="match status" value="1"/>
</dbReference>
<evidence type="ECO:0000256" key="7">
    <source>
        <dbReference type="SAM" id="SignalP"/>
    </source>
</evidence>
<feature type="domain" description="EGF-like" evidence="8">
    <location>
        <begin position="235"/>
        <end position="271"/>
    </location>
</feature>
<keyword evidence="2 6" id="KW-0245">EGF-like domain</keyword>
<dbReference type="InterPro" id="IPR018097">
    <property type="entry name" value="EGF_Ca-bd_CS"/>
</dbReference>
<dbReference type="FunFam" id="2.10.25.10:FF:000038">
    <property type="entry name" value="Fibrillin 2"/>
    <property type="match status" value="1"/>
</dbReference>
<protein>
    <submittedName>
        <fullName evidence="11">Delta-like protein C</fullName>
    </submittedName>
</protein>
<dbReference type="GO" id="GO:0032991">
    <property type="term" value="C:protein-containing complex"/>
    <property type="evidence" value="ECO:0007669"/>
    <property type="project" value="TreeGrafter"/>
</dbReference>
<reference evidence="11" key="1">
    <citation type="submission" date="2025-08" db="UniProtKB">
        <authorList>
            <consortium name="RefSeq"/>
        </authorList>
    </citation>
    <scope>IDENTIFICATION</scope>
    <source>
        <tissue evidence="11">Tentacle</tissue>
    </source>
</reference>
<dbReference type="GeneID" id="116303043"/>
<dbReference type="KEGG" id="aten:116303043"/>
<evidence type="ECO:0000259" key="8">
    <source>
        <dbReference type="PROSITE" id="PS50026"/>
    </source>
</evidence>
<feature type="domain" description="C-type lectin" evidence="9">
    <location>
        <begin position="284"/>
        <end position="383"/>
    </location>
</feature>
<feature type="disulfide bond" evidence="6">
    <location>
        <begin position="221"/>
        <end position="230"/>
    </location>
</feature>
<dbReference type="Pfam" id="PF12947">
    <property type="entry name" value="EGF_3"/>
    <property type="match status" value="1"/>
</dbReference>
<comment type="caution">
    <text evidence="6">Lacks conserved residue(s) required for the propagation of feature annotation.</text>
</comment>
<dbReference type="InterPro" id="IPR024731">
    <property type="entry name" value="NELL2-like_EGF"/>
</dbReference>
<dbReference type="PROSITE" id="PS50026">
    <property type="entry name" value="EGF_3"/>
    <property type="match status" value="4"/>
</dbReference>
<feature type="disulfide bond" evidence="6">
    <location>
        <begin position="118"/>
        <end position="135"/>
    </location>
</feature>
<dbReference type="PROSITE" id="PS00022">
    <property type="entry name" value="EGF_1"/>
    <property type="match status" value="2"/>
</dbReference>
<evidence type="ECO:0000256" key="5">
    <source>
        <dbReference type="ARBA" id="ARBA00023157"/>
    </source>
</evidence>
<feature type="domain" description="EGF-like" evidence="8">
    <location>
        <begin position="149"/>
        <end position="189"/>
    </location>
</feature>
<dbReference type="SUPFAM" id="SSF57196">
    <property type="entry name" value="EGF/Laminin"/>
    <property type="match status" value="3"/>
</dbReference>
<organism evidence="10 11">
    <name type="scientific">Actinia tenebrosa</name>
    <name type="common">Australian red waratah sea anemone</name>
    <dbReference type="NCBI Taxonomy" id="6105"/>
    <lineage>
        <taxon>Eukaryota</taxon>
        <taxon>Metazoa</taxon>
        <taxon>Cnidaria</taxon>
        <taxon>Anthozoa</taxon>
        <taxon>Hexacorallia</taxon>
        <taxon>Actiniaria</taxon>
        <taxon>Actiniidae</taxon>
        <taxon>Actinia</taxon>
    </lineage>
</organism>
<feature type="chain" id="PRO_5027595528" evidence="7">
    <location>
        <begin position="22"/>
        <end position="394"/>
    </location>
</feature>
<feature type="disulfide bond" evidence="6">
    <location>
        <begin position="261"/>
        <end position="270"/>
    </location>
</feature>
<evidence type="ECO:0000256" key="4">
    <source>
        <dbReference type="ARBA" id="ARBA00022737"/>
    </source>
</evidence>